<evidence type="ECO:0000313" key="3">
    <source>
        <dbReference type="Proteomes" id="UP000236333"/>
    </source>
</evidence>
<protein>
    <submittedName>
        <fullName evidence="2">Uncharacterized protein</fullName>
    </submittedName>
</protein>
<dbReference type="AlphaFoldDB" id="A0A2J8AC75"/>
<feature type="compositionally biased region" description="Basic and acidic residues" evidence="1">
    <location>
        <begin position="222"/>
        <end position="233"/>
    </location>
</feature>
<sequence length="334" mass="35988">MAPEASTPCLMHARRYRSVVEECFNTASSQGLLDPHQLRLLRSLQARGALCSCGALARPSLGDLPETAGTECCVESSAAALGPIVAPADSATASRADAGDAALASSHQERRSICAPLGEVVRAAQLRLESQASKRGQQAALAHSIGRLFDIVEQAVNAPVAPDMPRIMNPRRQWLPRRRGRRFTAKAPIVLKPYAQLRWPPASFTMAALRGQRVRVSSASPPDRDQAYDEPHADASFGALDGLEPYLELADELEDKLWVGKGGSKKRSGRQPAKKKTGLMLVELNVNQTTCSTIKVARPSRPSGRGCSRAHQQGDNKPGFACRQNKHVTSVDGF</sequence>
<gene>
    <name evidence="2" type="ORF">TSOC_003158</name>
</gene>
<comment type="caution">
    <text evidence="2">The sequence shown here is derived from an EMBL/GenBank/DDBJ whole genome shotgun (WGS) entry which is preliminary data.</text>
</comment>
<dbReference type="Proteomes" id="UP000236333">
    <property type="component" value="Unassembled WGS sequence"/>
</dbReference>
<organism evidence="2 3">
    <name type="scientific">Tetrabaena socialis</name>
    <dbReference type="NCBI Taxonomy" id="47790"/>
    <lineage>
        <taxon>Eukaryota</taxon>
        <taxon>Viridiplantae</taxon>
        <taxon>Chlorophyta</taxon>
        <taxon>core chlorophytes</taxon>
        <taxon>Chlorophyceae</taxon>
        <taxon>CS clade</taxon>
        <taxon>Chlamydomonadales</taxon>
        <taxon>Tetrabaenaceae</taxon>
        <taxon>Tetrabaena</taxon>
    </lineage>
</organism>
<evidence type="ECO:0000313" key="2">
    <source>
        <dbReference type="EMBL" id="PNH10128.1"/>
    </source>
</evidence>
<reference evidence="2 3" key="1">
    <citation type="journal article" date="2017" name="Mol. Biol. Evol.">
        <title>The 4-celled Tetrabaena socialis nuclear genome reveals the essential components for genetic control of cell number at the origin of multicellularity in the volvocine lineage.</title>
        <authorList>
            <person name="Featherston J."/>
            <person name="Arakaki Y."/>
            <person name="Hanschen E.R."/>
            <person name="Ferris P.J."/>
            <person name="Michod R.E."/>
            <person name="Olson B.J.S.C."/>
            <person name="Nozaki H."/>
            <person name="Durand P.M."/>
        </authorList>
    </citation>
    <scope>NUCLEOTIDE SEQUENCE [LARGE SCALE GENOMIC DNA]</scope>
    <source>
        <strain evidence="2 3">NIES-571</strain>
    </source>
</reference>
<feature type="region of interest" description="Disordered" evidence="1">
    <location>
        <begin position="296"/>
        <end position="334"/>
    </location>
</feature>
<feature type="region of interest" description="Disordered" evidence="1">
    <location>
        <begin position="215"/>
        <end position="236"/>
    </location>
</feature>
<proteinExistence type="predicted"/>
<feature type="compositionally biased region" description="Low complexity" evidence="1">
    <location>
        <begin position="299"/>
        <end position="309"/>
    </location>
</feature>
<evidence type="ECO:0000256" key="1">
    <source>
        <dbReference type="SAM" id="MobiDB-lite"/>
    </source>
</evidence>
<dbReference type="EMBL" id="PGGS01000065">
    <property type="protein sequence ID" value="PNH10128.1"/>
    <property type="molecule type" value="Genomic_DNA"/>
</dbReference>
<accession>A0A2J8AC75</accession>
<keyword evidence="3" id="KW-1185">Reference proteome</keyword>
<name>A0A2J8AC75_9CHLO</name>